<comment type="caution">
    <text evidence="6">The sequence shown here is derived from an EMBL/GenBank/DDBJ whole genome shotgun (WGS) entry which is preliminary data.</text>
</comment>
<dbReference type="InterPro" id="IPR014710">
    <property type="entry name" value="RmlC-like_jellyroll"/>
</dbReference>
<organism evidence="6 7">
    <name type="scientific">Marinobacter suaedae</name>
    <dbReference type="NCBI Taxonomy" id="3057675"/>
    <lineage>
        <taxon>Bacteria</taxon>
        <taxon>Pseudomonadati</taxon>
        <taxon>Pseudomonadota</taxon>
        <taxon>Gammaproteobacteria</taxon>
        <taxon>Pseudomonadales</taxon>
        <taxon>Marinobacteraceae</taxon>
        <taxon>Marinobacter</taxon>
    </lineage>
</organism>
<dbReference type="SUPFAM" id="SSF51206">
    <property type="entry name" value="cAMP-binding domain-like"/>
    <property type="match status" value="1"/>
</dbReference>
<proteinExistence type="predicted"/>
<dbReference type="InterPro" id="IPR018490">
    <property type="entry name" value="cNMP-bd_dom_sf"/>
</dbReference>
<evidence type="ECO:0000259" key="5">
    <source>
        <dbReference type="PROSITE" id="PS51063"/>
    </source>
</evidence>
<dbReference type="SMART" id="SM00419">
    <property type="entry name" value="HTH_CRP"/>
    <property type="match status" value="1"/>
</dbReference>
<dbReference type="Pfam" id="PF00027">
    <property type="entry name" value="cNMP_binding"/>
    <property type="match status" value="1"/>
</dbReference>
<dbReference type="RefSeq" id="WP_302909503.1">
    <property type="nucleotide sequence ID" value="NZ_JAUMIS010000001.1"/>
</dbReference>
<feature type="domain" description="Cyclic nucleotide-binding" evidence="4">
    <location>
        <begin position="13"/>
        <end position="133"/>
    </location>
</feature>
<dbReference type="CDD" id="cd00038">
    <property type="entry name" value="CAP_ED"/>
    <property type="match status" value="1"/>
</dbReference>
<accession>A0ABT8W0B9</accession>
<evidence type="ECO:0000256" key="2">
    <source>
        <dbReference type="ARBA" id="ARBA00023125"/>
    </source>
</evidence>
<name>A0ABT8W0B9_9GAMM</name>
<evidence type="ECO:0000256" key="3">
    <source>
        <dbReference type="ARBA" id="ARBA00023163"/>
    </source>
</evidence>
<dbReference type="Gene3D" id="2.60.120.10">
    <property type="entry name" value="Jelly Rolls"/>
    <property type="match status" value="1"/>
</dbReference>
<dbReference type="Pfam" id="PF13545">
    <property type="entry name" value="HTH_Crp_2"/>
    <property type="match status" value="1"/>
</dbReference>
<dbReference type="InterPro" id="IPR036390">
    <property type="entry name" value="WH_DNA-bd_sf"/>
</dbReference>
<dbReference type="EMBL" id="JAUMIS010000001">
    <property type="protein sequence ID" value="MDO3721660.1"/>
    <property type="molecule type" value="Genomic_DNA"/>
</dbReference>
<dbReference type="InterPro" id="IPR012318">
    <property type="entry name" value="HTH_CRP"/>
</dbReference>
<feature type="domain" description="HTH crp-type" evidence="5">
    <location>
        <begin position="147"/>
        <end position="220"/>
    </location>
</feature>
<dbReference type="PROSITE" id="PS50042">
    <property type="entry name" value="CNMP_BINDING_3"/>
    <property type="match status" value="1"/>
</dbReference>
<dbReference type="PANTHER" id="PTHR24567:SF68">
    <property type="entry name" value="DNA-BINDING TRANSCRIPTIONAL DUAL REGULATOR CRP"/>
    <property type="match status" value="1"/>
</dbReference>
<dbReference type="PANTHER" id="PTHR24567">
    <property type="entry name" value="CRP FAMILY TRANSCRIPTIONAL REGULATORY PROTEIN"/>
    <property type="match status" value="1"/>
</dbReference>
<evidence type="ECO:0000313" key="7">
    <source>
        <dbReference type="Proteomes" id="UP001168640"/>
    </source>
</evidence>
<dbReference type="Gene3D" id="1.10.10.10">
    <property type="entry name" value="Winged helix-like DNA-binding domain superfamily/Winged helix DNA-binding domain"/>
    <property type="match status" value="1"/>
</dbReference>
<dbReference type="Proteomes" id="UP001168640">
    <property type="component" value="Unassembled WGS sequence"/>
</dbReference>
<gene>
    <name evidence="6" type="ORF">QVZ43_07970</name>
</gene>
<sequence>MSETSQILSRCALFAGFPPEGLEEAASLCTYKSFHEEQALYIKGASGKALTVIVSGSVRVTSTLPSGRESILTIVGAGNWLGDAVFCSLPARVYGAIAHEPVEVLEFSEAQVHRLLATYPQAYPVIVDQLARRMCAAMMIIEDDTARSIPVRVGRRLLFLQIFQGDGKITEQPMRLRLTREQVGNMVGLTRQAAQKAIRVFEQENLVSLEYGTITLTNPARFETFLTGLDE</sequence>
<protein>
    <submittedName>
        <fullName evidence="6">Crp/Fnr family transcriptional regulator</fullName>
    </submittedName>
</protein>
<dbReference type="SMART" id="SM00100">
    <property type="entry name" value="cNMP"/>
    <property type="match status" value="1"/>
</dbReference>
<dbReference type="InterPro" id="IPR000595">
    <property type="entry name" value="cNMP-bd_dom"/>
</dbReference>
<dbReference type="InterPro" id="IPR050397">
    <property type="entry name" value="Env_Response_Regulators"/>
</dbReference>
<keyword evidence="2" id="KW-0238">DNA-binding</keyword>
<evidence type="ECO:0000313" key="6">
    <source>
        <dbReference type="EMBL" id="MDO3721660.1"/>
    </source>
</evidence>
<keyword evidence="7" id="KW-1185">Reference proteome</keyword>
<keyword evidence="1" id="KW-0805">Transcription regulation</keyword>
<evidence type="ECO:0000256" key="1">
    <source>
        <dbReference type="ARBA" id="ARBA00023015"/>
    </source>
</evidence>
<keyword evidence="3" id="KW-0804">Transcription</keyword>
<evidence type="ECO:0000259" key="4">
    <source>
        <dbReference type="PROSITE" id="PS50042"/>
    </source>
</evidence>
<dbReference type="SUPFAM" id="SSF46785">
    <property type="entry name" value="Winged helix' DNA-binding domain"/>
    <property type="match status" value="1"/>
</dbReference>
<reference evidence="6" key="1">
    <citation type="submission" date="2023-07" db="EMBL/GenBank/DDBJ databases">
        <title>Marinobacter sp. chi1 genome sequencing and assembly.</title>
        <authorList>
            <person name="Park S."/>
        </authorList>
    </citation>
    <scope>NUCLEOTIDE SEQUENCE</scope>
    <source>
        <strain evidence="6">Chi1</strain>
    </source>
</reference>
<dbReference type="PROSITE" id="PS51063">
    <property type="entry name" value="HTH_CRP_2"/>
    <property type="match status" value="1"/>
</dbReference>
<dbReference type="InterPro" id="IPR036388">
    <property type="entry name" value="WH-like_DNA-bd_sf"/>
</dbReference>